<feature type="domain" description="GH16" evidence="7">
    <location>
        <begin position="24"/>
        <end position="309"/>
    </location>
</feature>
<evidence type="ECO:0000313" key="9">
    <source>
        <dbReference type="Proteomes" id="UP000007881"/>
    </source>
</evidence>
<dbReference type="EC" id="3.2.1.81" evidence="8"/>
<dbReference type="AlphaFoldDB" id="I0IE52"/>
<proteinExistence type="inferred from homology"/>
<protein>
    <submittedName>
        <fullName evidence="8">Beta-agarase</fullName>
        <ecNumber evidence="8">3.2.1.81</ecNumber>
    </submittedName>
</protein>
<evidence type="ECO:0000256" key="5">
    <source>
        <dbReference type="PIRSR" id="PIRSR001097-50"/>
    </source>
</evidence>
<evidence type="ECO:0000256" key="6">
    <source>
        <dbReference type="SAM" id="SignalP"/>
    </source>
</evidence>
<evidence type="ECO:0000256" key="2">
    <source>
        <dbReference type="ARBA" id="ARBA00022729"/>
    </source>
</evidence>
<gene>
    <name evidence="8" type="ordered locus">PSMK_13810</name>
</gene>
<evidence type="ECO:0000256" key="3">
    <source>
        <dbReference type="ARBA" id="ARBA00022801"/>
    </source>
</evidence>
<keyword evidence="2 6" id="KW-0732">Signal</keyword>
<dbReference type="InterPro" id="IPR013320">
    <property type="entry name" value="ConA-like_dom_sf"/>
</dbReference>
<dbReference type="HOGENOM" id="CLU_037753_0_0_0"/>
<feature type="active site" description="Nucleophile" evidence="5">
    <location>
        <position position="149"/>
    </location>
</feature>
<dbReference type="InterPro" id="IPR016287">
    <property type="entry name" value="Beta_agarase"/>
</dbReference>
<dbReference type="SUPFAM" id="SSF49899">
    <property type="entry name" value="Concanavalin A-like lectins/glucanases"/>
    <property type="match status" value="1"/>
</dbReference>
<sequence length="311" mass="33582">MNRPTLPTFLAAALLGVSALAAEPGLADLPVPADAGEGMRWQLDERFTLGFDGGDKAAALGTGWTDAYINAWPGPGRGVFSSEHSRVHDGNLELLAQAVPGPKGKNLKLGVISTTEALSYPVFLEARMRVSPLVLSSNFWLLSEDDVQELDIIECYGTRGGAGGAGGSADIGGNRGDGEPGIAGSNYHMFERDPVSNDVIKDHGGDGHHHPPSDGVAYRDGFHTFGAYWRDPFHVEIYYDGERVRTLAGADINDFDGTGFSRPMRVILDLEEHDWRVKSGIDPSPRRLADPTQNRLWVDWIRVLRPVPAGG</sequence>
<dbReference type="GO" id="GO:0005975">
    <property type="term" value="P:carbohydrate metabolic process"/>
    <property type="evidence" value="ECO:0007669"/>
    <property type="project" value="InterPro"/>
</dbReference>
<dbReference type="EMBL" id="AP012338">
    <property type="protein sequence ID" value="BAM03540.1"/>
    <property type="molecule type" value="Genomic_DNA"/>
</dbReference>
<dbReference type="eggNOG" id="COG2273">
    <property type="taxonomic scope" value="Bacteria"/>
</dbReference>
<dbReference type="STRING" id="1142394.PSMK_13810"/>
<dbReference type="Gene3D" id="2.60.120.200">
    <property type="match status" value="1"/>
</dbReference>
<evidence type="ECO:0000259" key="7">
    <source>
        <dbReference type="PROSITE" id="PS51762"/>
    </source>
</evidence>
<keyword evidence="3 8" id="KW-0378">Hydrolase</keyword>
<dbReference type="InterPro" id="IPR000757">
    <property type="entry name" value="Beta-glucanase-like"/>
</dbReference>
<keyword evidence="4 8" id="KW-0326">Glycosidase</keyword>
<comment type="similarity">
    <text evidence="1">Belongs to the glycosyl hydrolase 16 family.</text>
</comment>
<organism evidence="8 9">
    <name type="scientific">Phycisphaera mikurensis (strain NBRC 102666 / KCTC 22515 / FYK2301M01)</name>
    <dbReference type="NCBI Taxonomy" id="1142394"/>
    <lineage>
        <taxon>Bacteria</taxon>
        <taxon>Pseudomonadati</taxon>
        <taxon>Planctomycetota</taxon>
        <taxon>Phycisphaerae</taxon>
        <taxon>Phycisphaerales</taxon>
        <taxon>Phycisphaeraceae</taxon>
        <taxon>Phycisphaera</taxon>
    </lineage>
</organism>
<evidence type="ECO:0000256" key="1">
    <source>
        <dbReference type="ARBA" id="ARBA00006865"/>
    </source>
</evidence>
<accession>I0IE52</accession>
<dbReference type="PROSITE" id="PS51762">
    <property type="entry name" value="GH16_2"/>
    <property type="match status" value="1"/>
</dbReference>
<dbReference type="RefSeq" id="WP_014436759.1">
    <property type="nucleotide sequence ID" value="NC_017080.1"/>
</dbReference>
<dbReference type="PIRSF" id="PIRSF001097">
    <property type="entry name" value="Agarase"/>
    <property type="match status" value="1"/>
</dbReference>
<feature type="active site" description="Proton donor" evidence="5">
    <location>
        <position position="154"/>
    </location>
</feature>
<evidence type="ECO:0000313" key="8">
    <source>
        <dbReference type="EMBL" id="BAM03540.1"/>
    </source>
</evidence>
<evidence type="ECO:0000256" key="4">
    <source>
        <dbReference type="ARBA" id="ARBA00023295"/>
    </source>
</evidence>
<dbReference type="Proteomes" id="UP000007881">
    <property type="component" value="Chromosome"/>
</dbReference>
<feature type="chain" id="PRO_5003629623" evidence="6">
    <location>
        <begin position="22"/>
        <end position="311"/>
    </location>
</feature>
<name>I0IE52_PHYMF</name>
<keyword evidence="9" id="KW-1185">Reference proteome</keyword>
<feature type="signal peptide" evidence="6">
    <location>
        <begin position="1"/>
        <end position="21"/>
    </location>
</feature>
<dbReference type="KEGG" id="phm:PSMK_13810"/>
<reference evidence="8 9" key="1">
    <citation type="submission" date="2012-02" db="EMBL/GenBank/DDBJ databases">
        <title>Complete genome sequence of Phycisphaera mikurensis NBRC 102666.</title>
        <authorList>
            <person name="Ankai A."/>
            <person name="Hosoyama A."/>
            <person name="Terui Y."/>
            <person name="Sekine M."/>
            <person name="Fukai R."/>
            <person name="Kato Y."/>
            <person name="Nakamura S."/>
            <person name="Yamada-Narita S."/>
            <person name="Kawakoshi A."/>
            <person name="Fukunaga Y."/>
            <person name="Yamazaki S."/>
            <person name="Fujita N."/>
        </authorList>
    </citation>
    <scope>NUCLEOTIDE SEQUENCE [LARGE SCALE GENOMIC DNA]</scope>
    <source>
        <strain evidence="9">NBRC 102666 / KCTC 22515 / FYK2301M01</strain>
    </source>
</reference>
<dbReference type="GO" id="GO:0033916">
    <property type="term" value="F:beta-agarase activity"/>
    <property type="evidence" value="ECO:0007669"/>
    <property type="project" value="UniProtKB-EC"/>
</dbReference>